<evidence type="ECO:0000313" key="2">
    <source>
        <dbReference type="Proteomes" id="UP000559256"/>
    </source>
</evidence>
<organism evidence="1 2">
    <name type="scientific">Tetrapyrgos nigripes</name>
    <dbReference type="NCBI Taxonomy" id="182062"/>
    <lineage>
        <taxon>Eukaryota</taxon>
        <taxon>Fungi</taxon>
        <taxon>Dikarya</taxon>
        <taxon>Basidiomycota</taxon>
        <taxon>Agaricomycotina</taxon>
        <taxon>Agaricomycetes</taxon>
        <taxon>Agaricomycetidae</taxon>
        <taxon>Agaricales</taxon>
        <taxon>Marasmiineae</taxon>
        <taxon>Marasmiaceae</taxon>
        <taxon>Tetrapyrgos</taxon>
    </lineage>
</organism>
<gene>
    <name evidence="1" type="ORF">D9758_005793</name>
</gene>
<dbReference type="Gene3D" id="1.10.510.10">
    <property type="entry name" value="Transferase(Phosphotransferase) domain 1"/>
    <property type="match status" value="1"/>
</dbReference>
<name>A0A8H5LR07_9AGAR</name>
<evidence type="ECO:0000313" key="1">
    <source>
        <dbReference type="EMBL" id="KAF5366293.1"/>
    </source>
</evidence>
<dbReference type="AlphaFoldDB" id="A0A8H5LR07"/>
<dbReference type="EMBL" id="JAACJM010000024">
    <property type="protein sequence ID" value="KAF5366293.1"/>
    <property type="molecule type" value="Genomic_DNA"/>
</dbReference>
<comment type="caution">
    <text evidence="1">The sequence shown here is derived from an EMBL/GenBank/DDBJ whole genome shotgun (WGS) entry which is preliminary data.</text>
</comment>
<keyword evidence="2" id="KW-1185">Reference proteome</keyword>
<proteinExistence type="predicted"/>
<sequence length="610" mass="68518">MSDSLTVWYLHYEELGFRKIVVNCKATCNDLQQAIAADAYSKEHSTRMNIWRPQTPLSGLATPNELRARFNPSKSVEQSCTRVDLSMLVCDLLESRYEPPEDGCIPVVSLLDKVFTEVSEHAGFLVSAFHQSVLRAENERLPRPCACTQSRSGRDTNGRDFSMITTPIELYHPAFPQFLQDVETNGLSPSPGKLADTVVLMRSIEAVSDPSSSRKTSTTMDHLLAILGISRGFVSNDSDSSPSPSSVILYPSTPRRSALAAIVLEGLKFGSSNDPTLEVFYVYKKLWAQPERRRLLQSSSSPTLLITLTGPWLCVYGAVWTTKPIIQRLTDMIWLGISPLLNENKVSRIACTLLAAREGIKTLERFYQDLGLCSLVMNDKHPRFFPSVTSYPDPERPGKHIKFEYVEPMEKEALHMCVTYRARAISSPDSVVPDFTPQHPRDIVVKFARTYGEDAHRLLASHGMAPNLLYRGPLSPNSELSMVVMDYFPGQTLNLVFGPMEVCNEVYQEAKKALDVLHDAGFVFGDLKRPNILVLGGRHERDEDERSQGTSRKSRVALIDFDWAGKIGTARYPAFLNPRATYPEGVGPYEEIRKEHDERMLESLRRPIAW</sequence>
<dbReference type="InterPro" id="IPR011009">
    <property type="entry name" value="Kinase-like_dom_sf"/>
</dbReference>
<evidence type="ECO:0008006" key="3">
    <source>
        <dbReference type="Google" id="ProtNLM"/>
    </source>
</evidence>
<dbReference type="Proteomes" id="UP000559256">
    <property type="component" value="Unassembled WGS sequence"/>
</dbReference>
<dbReference type="OrthoDB" id="4062651at2759"/>
<dbReference type="SUPFAM" id="SSF56112">
    <property type="entry name" value="Protein kinase-like (PK-like)"/>
    <property type="match status" value="1"/>
</dbReference>
<protein>
    <recommendedName>
        <fullName evidence="3">Protein kinase domain-containing protein</fullName>
    </recommendedName>
</protein>
<accession>A0A8H5LR07</accession>
<reference evidence="1 2" key="1">
    <citation type="journal article" date="2020" name="ISME J.">
        <title>Uncovering the hidden diversity of litter-decomposition mechanisms in mushroom-forming fungi.</title>
        <authorList>
            <person name="Floudas D."/>
            <person name="Bentzer J."/>
            <person name="Ahren D."/>
            <person name="Johansson T."/>
            <person name="Persson P."/>
            <person name="Tunlid A."/>
        </authorList>
    </citation>
    <scope>NUCLEOTIDE SEQUENCE [LARGE SCALE GENOMIC DNA]</scope>
    <source>
        <strain evidence="1 2">CBS 291.85</strain>
    </source>
</reference>